<keyword evidence="2" id="KW-1185">Reference proteome</keyword>
<reference evidence="1" key="1">
    <citation type="submission" date="2021-01" db="EMBL/GenBank/DDBJ databases">
        <authorList>
            <consortium name="Genoscope - CEA"/>
            <person name="William W."/>
        </authorList>
    </citation>
    <scope>NUCLEOTIDE SEQUENCE</scope>
</reference>
<sequence>MNIKKIKLHYQYKFKVQKFLPKNQFNKNDITLIKNSDIYQMCSTNLNHLFYIIYNQAIDEYADLIVKVKEFNDIQEKAKQQQLLKSENFQQLILKTFLFQISLIKFISETLNYSIQYKQQEILLLLLVIN</sequence>
<dbReference type="AlphaFoldDB" id="A0A8S1MQ49"/>
<accession>A0A8S1MQ49</accession>
<dbReference type="Proteomes" id="UP000692954">
    <property type="component" value="Unassembled WGS sequence"/>
</dbReference>
<organism evidence="1 2">
    <name type="scientific">Paramecium sonneborni</name>
    <dbReference type="NCBI Taxonomy" id="65129"/>
    <lineage>
        <taxon>Eukaryota</taxon>
        <taxon>Sar</taxon>
        <taxon>Alveolata</taxon>
        <taxon>Ciliophora</taxon>
        <taxon>Intramacronucleata</taxon>
        <taxon>Oligohymenophorea</taxon>
        <taxon>Peniculida</taxon>
        <taxon>Parameciidae</taxon>
        <taxon>Paramecium</taxon>
    </lineage>
</organism>
<dbReference type="EMBL" id="CAJJDN010000038">
    <property type="protein sequence ID" value="CAD8078885.1"/>
    <property type="molecule type" value="Genomic_DNA"/>
</dbReference>
<comment type="caution">
    <text evidence="1">The sequence shown here is derived from an EMBL/GenBank/DDBJ whole genome shotgun (WGS) entry which is preliminary data.</text>
</comment>
<proteinExistence type="predicted"/>
<evidence type="ECO:0000313" key="2">
    <source>
        <dbReference type="Proteomes" id="UP000692954"/>
    </source>
</evidence>
<evidence type="ECO:0000313" key="1">
    <source>
        <dbReference type="EMBL" id="CAD8078885.1"/>
    </source>
</evidence>
<protein>
    <submittedName>
        <fullName evidence="1">Uncharacterized protein</fullName>
    </submittedName>
</protein>
<gene>
    <name evidence="1" type="ORF">PSON_ATCC_30995.1.T0380174</name>
</gene>
<name>A0A8S1MQ49_9CILI</name>